<keyword evidence="3" id="KW-0238">DNA-binding</keyword>
<dbReference type="GO" id="GO:0003700">
    <property type="term" value="F:DNA-binding transcription factor activity"/>
    <property type="evidence" value="ECO:0007669"/>
    <property type="project" value="InterPro"/>
</dbReference>
<comment type="subcellular location">
    <subcellularLocation>
        <location evidence="1">Nucleus</location>
    </subcellularLocation>
</comment>
<keyword evidence="4" id="KW-0804">Transcription</keyword>
<comment type="caution">
    <text evidence="9">The sequence shown here is derived from an EMBL/GenBank/DDBJ whole genome shotgun (WGS) entry which is preliminary data.</text>
</comment>
<dbReference type="PANTHER" id="PTHR31190">
    <property type="entry name" value="DNA-BINDING DOMAIN"/>
    <property type="match status" value="1"/>
</dbReference>
<dbReference type="Gene3D" id="3.30.730.10">
    <property type="entry name" value="AP2/ERF domain"/>
    <property type="match status" value="1"/>
</dbReference>
<evidence type="ECO:0000313" key="10">
    <source>
        <dbReference type="Proteomes" id="UP001497480"/>
    </source>
</evidence>
<dbReference type="SMART" id="SM00380">
    <property type="entry name" value="AP2"/>
    <property type="match status" value="1"/>
</dbReference>
<evidence type="ECO:0000259" key="8">
    <source>
        <dbReference type="PROSITE" id="PS51032"/>
    </source>
</evidence>
<gene>
    <name evidence="9" type="ORF">LLUT_LOCUS34393</name>
</gene>
<dbReference type="AlphaFoldDB" id="A0AAV1YHN0"/>
<keyword evidence="2" id="KW-0805">Transcription regulation</keyword>
<dbReference type="GO" id="GO:0009873">
    <property type="term" value="P:ethylene-activated signaling pathway"/>
    <property type="evidence" value="ECO:0007669"/>
    <property type="project" value="InterPro"/>
</dbReference>
<evidence type="ECO:0000256" key="3">
    <source>
        <dbReference type="ARBA" id="ARBA00023125"/>
    </source>
</evidence>
<dbReference type="PRINTS" id="PR00367">
    <property type="entry name" value="ETHRSPELEMNT"/>
</dbReference>
<organism evidence="9 10">
    <name type="scientific">Lupinus luteus</name>
    <name type="common">European yellow lupine</name>
    <dbReference type="NCBI Taxonomy" id="3873"/>
    <lineage>
        <taxon>Eukaryota</taxon>
        <taxon>Viridiplantae</taxon>
        <taxon>Streptophyta</taxon>
        <taxon>Embryophyta</taxon>
        <taxon>Tracheophyta</taxon>
        <taxon>Spermatophyta</taxon>
        <taxon>Magnoliopsida</taxon>
        <taxon>eudicotyledons</taxon>
        <taxon>Gunneridae</taxon>
        <taxon>Pentapetalae</taxon>
        <taxon>rosids</taxon>
        <taxon>fabids</taxon>
        <taxon>Fabales</taxon>
        <taxon>Fabaceae</taxon>
        <taxon>Papilionoideae</taxon>
        <taxon>50 kb inversion clade</taxon>
        <taxon>genistoids sensu lato</taxon>
        <taxon>core genistoids</taxon>
        <taxon>Genisteae</taxon>
        <taxon>Lupinus</taxon>
    </lineage>
</organism>
<dbReference type="SUPFAM" id="SSF54171">
    <property type="entry name" value="DNA-binding domain"/>
    <property type="match status" value="1"/>
</dbReference>
<dbReference type="FunFam" id="3.30.730.10:FF:000001">
    <property type="entry name" value="Ethylene-responsive transcription factor 2"/>
    <property type="match status" value="1"/>
</dbReference>
<dbReference type="GO" id="GO:0005634">
    <property type="term" value="C:nucleus"/>
    <property type="evidence" value="ECO:0007669"/>
    <property type="project" value="UniProtKB-SubCell"/>
</dbReference>
<dbReference type="CDD" id="cd00018">
    <property type="entry name" value="AP2"/>
    <property type="match status" value="1"/>
</dbReference>
<proteinExistence type="inferred from homology"/>
<keyword evidence="10" id="KW-1185">Reference proteome</keyword>
<evidence type="ECO:0000256" key="4">
    <source>
        <dbReference type="ARBA" id="ARBA00023163"/>
    </source>
</evidence>
<evidence type="ECO:0000313" key="9">
    <source>
        <dbReference type="EMBL" id="CAL0333333.1"/>
    </source>
</evidence>
<dbReference type="EMBL" id="CAXHTB010000025">
    <property type="protein sequence ID" value="CAL0333333.1"/>
    <property type="molecule type" value="Genomic_DNA"/>
</dbReference>
<feature type="region of interest" description="Disordered" evidence="7">
    <location>
        <begin position="423"/>
        <end position="462"/>
    </location>
</feature>
<dbReference type="InterPro" id="IPR044808">
    <property type="entry name" value="ERF_plant"/>
</dbReference>
<evidence type="ECO:0000256" key="1">
    <source>
        <dbReference type="ARBA" id="ARBA00004123"/>
    </source>
</evidence>
<feature type="region of interest" description="Disordered" evidence="7">
    <location>
        <begin position="164"/>
        <end position="213"/>
    </location>
</feature>
<accession>A0AAV1YHN0</accession>
<dbReference type="PROSITE" id="PS51032">
    <property type="entry name" value="AP2_ERF"/>
    <property type="match status" value="1"/>
</dbReference>
<dbReference type="Pfam" id="PF00847">
    <property type="entry name" value="AP2"/>
    <property type="match status" value="1"/>
</dbReference>
<evidence type="ECO:0000256" key="2">
    <source>
        <dbReference type="ARBA" id="ARBA00023015"/>
    </source>
</evidence>
<evidence type="ECO:0000256" key="6">
    <source>
        <dbReference type="ARBA" id="ARBA00024343"/>
    </source>
</evidence>
<feature type="compositionally biased region" description="Gly residues" evidence="7">
    <location>
        <begin position="434"/>
        <end position="443"/>
    </location>
</feature>
<dbReference type="Proteomes" id="UP001497480">
    <property type="component" value="Unassembled WGS sequence"/>
</dbReference>
<evidence type="ECO:0000256" key="5">
    <source>
        <dbReference type="ARBA" id="ARBA00023242"/>
    </source>
</evidence>
<reference evidence="9 10" key="1">
    <citation type="submission" date="2024-03" db="EMBL/GenBank/DDBJ databases">
        <authorList>
            <person name="Martinez-Hernandez J."/>
        </authorList>
    </citation>
    <scope>NUCLEOTIDE SEQUENCE [LARGE SCALE GENOMIC DNA]</scope>
</reference>
<protein>
    <recommendedName>
        <fullName evidence="8">AP2/ERF domain-containing protein</fullName>
    </recommendedName>
</protein>
<feature type="region of interest" description="Disordered" evidence="7">
    <location>
        <begin position="14"/>
        <end position="44"/>
    </location>
</feature>
<dbReference type="InterPro" id="IPR036955">
    <property type="entry name" value="AP2/ERF_dom_sf"/>
</dbReference>
<dbReference type="PANTHER" id="PTHR31190:SF473">
    <property type="entry name" value="OS05G0437100 PROTEIN"/>
    <property type="match status" value="1"/>
</dbReference>
<dbReference type="InterPro" id="IPR016177">
    <property type="entry name" value="DNA-bd_dom_sf"/>
</dbReference>
<keyword evidence="5" id="KW-0539">Nucleus</keyword>
<dbReference type="GO" id="GO:0003677">
    <property type="term" value="F:DNA binding"/>
    <property type="evidence" value="ECO:0007669"/>
    <property type="project" value="UniProtKB-KW"/>
</dbReference>
<comment type="similarity">
    <text evidence="6">Belongs to the AP2/ERF transcription factor family. ERF subfamily.</text>
</comment>
<feature type="compositionally biased region" description="Low complexity" evidence="7">
    <location>
        <begin position="170"/>
        <end position="203"/>
    </location>
</feature>
<name>A0AAV1YHN0_LUPLU</name>
<sequence length="462" mass="49561">MCFQTVAHRRGSGEFIRFTGGDGGGGSDKKHGGGHDGGSSRTPESLGLKQVMEQGEVSMQGSSMASGYSMGRESTEMVSSLTHVASGSEWVQVQGSSGFPMMSGFGHVVSSSPGTLSSFYSGSGLVSGSWVGHKRGREEESSSGSYQLMQQADPKHFRAIGDFRVPTQGESSSSSVTKEAATTTEVTVAAPTSATPSSETASNEEARERRRYRGVRQRPWGKWAAEIRDPHKAARVWLGTFDTAEAAARAYDDAALRFRGNRAKLNFPQDIRALAVPPPVHSFPATTRLAAAATSDSAATHFLQPPAAIATLPQLQPSFMQQQQPLLQGPSDLIRDYWEYSQLLQSSSDFNQQQQLHQLQQLQQQPSSLLQQWYYNSQLASLQSSSSVLSSSASLSSSMSTNASFSPSTQFSSASFPLFSSQQMDYFRPPGNHPRGGGRGGSGSEFPPSTWSDTSGYPPPPS</sequence>
<dbReference type="InterPro" id="IPR001471">
    <property type="entry name" value="AP2/ERF_dom"/>
</dbReference>
<evidence type="ECO:0000256" key="7">
    <source>
        <dbReference type="SAM" id="MobiDB-lite"/>
    </source>
</evidence>
<feature type="domain" description="AP2/ERF" evidence="8">
    <location>
        <begin position="211"/>
        <end position="268"/>
    </location>
</feature>